<sequence length="65" mass="7375">MDSVQDSDVAPLDNQRCSPGVTFRCGIFLRGSRETGRKRGEHLCKKNLRIIKHITCKLPVINDLH</sequence>
<dbReference type="AlphaFoldDB" id="A0A7J7ET60"/>
<dbReference type="Proteomes" id="UP000551758">
    <property type="component" value="Unassembled WGS sequence"/>
</dbReference>
<name>A0A7J7ET60_DICBM</name>
<dbReference type="EMBL" id="JACDTQ010002401">
    <property type="protein sequence ID" value="KAF5919005.1"/>
    <property type="molecule type" value="Genomic_DNA"/>
</dbReference>
<proteinExistence type="predicted"/>
<accession>A0A7J7ET60</accession>
<keyword evidence="2" id="KW-1185">Reference proteome</keyword>
<evidence type="ECO:0000313" key="2">
    <source>
        <dbReference type="Proteomes" id="UP000551758"/>
    </source>
</evidence>
<evidence type="ECO:0000313" key="1">
    <source>
        <dbReference type="EMBL" id="KAF5919005.1"/>
    </source>
</evidence>
<comment type="caution">
    <text evidence="1">The sequence shown here is derived from an EMBL/GenBank/DDBJ whole genome shotgun (WGS) entry which is preliminary data.</text>
</comment>
<organism evidence="1 2">
    <name type="scientific">Diceros bicornis minor</name>
    <name type="common">South-central black rhinoceros</name>
    <dbReference type="NCBI Taxonomy" id="77932"/>
    <lineage>
        <taxon>Eukaryota</taxon>
        <taxon>Metazoa</taxon>
        <taxon>Chordata</taxon>
        <taxon>Craniata</taxon>
        <taxon>Vertebrata</taxon>
        <taxon>Euteleostomi</taxon>
        <taxon>Mammalia</taxon>
        <taxon>Eutheria</taxon>
        <taxon>Laurasiatheria</taxon>
        <taxon>Perissodactyla</taxon>
        <taxon>Rhinocerotidae</taxon>
        <taxon>Diceros</taxon>
    </lineage>
</organism>
<protein>
    <submittedName>
        <fullName evidence="1">Uncharacterized protein</fullName>
    </submittedName>
</protein>
<reference evidence="1 2" key="1">
    <citation type="journal article" date="2020" name="Mol. Biol. Evol.">
        <title>Interspecific Gene Flow and the Evolution of Specialization in Black and White Rhinoceros.</title>
        <authorList>
            <person name="Moodley Y."/>
            <person name="Westbury M.V."/>
            <person name="Russo I.M."/>
            <person name="Gopalakrishnan S."/>
            <person name="Rakotoarivelo A."/>
            <person name="Olsen R.A."/>
            <person name="Prost S."/>
            <person name="Tunstall T."/>
            <person name="Ryder O.A."/>
            <person name="Dalen L."/>
            <person name="Bruford M.W."/>
        </authorList>
    </citation>
    <scope>NUCLEOTIDE SEQUENCE [LARGE SCALE GENOMIC DNA]</scope>
    <source>
        <strain evidence="1">SBR-YM</strain>
        <tissue evidence="1">Skin</tissue>
    </source>
</reference>
<gene>
    <name evidence="1" type="ORF">HPG69_003640</name>
</gene>